<comment type="caution">
    <text evidence="2">The sequence shown here is derived from an EMBL/GenBank/DDBJ whole genome shotgun (WGS) entry which is preliminary data.</text>
</comment>
<evidence type="ECO:0008006" key="4">
    <source>
        <dbReference type="Google" id="ProtNLM"/>
    </source>
</evidence>
<protein>
    <recommendedName>
        <fullName evidence="4">Entericidin</fullName>
    </recommendedName>
</protein>
<reference evidence="3" key="1">
    <citation type="journal article" date="2019" name="Int. J. Syst. Evol. Microbiol.">
        <title>The Global Catalogue of Microorganisms (GCM) 10K type strain sequencing project: providing services to taxonomists for standard genome sequencing and annotation.</title>
        <authorList>
            <consortium name="The Broad Institute Genomics Platform"/>
            <consortium name="The Broad Institute Genome Sequencing Center for Infectious Disease"/>
            <person name="Wu L."/>
            <person name="Ma J."/>
        </authorList>
    </citation>
    <scope>NUCLEOTIDE SEQUENCE [LARGE SCALE GENOMIC DNA]</scope>
    <source>
        <strain evidence="3">JCM 18200</strain>
    </source>
</reference>
<accession>A0ABP9BAN4</accession>
<name>A0ABP9BAN4_9SPHI</name>
<dbReference type="PROSITE" id="PS51257">
    <property type="entry name" value="PROKAR_LIPOPROTEIN"/>
    <property type="match status" value="1"/>
</dbReference>
<evidence type="ECO:0000313" key="3">
    <source>
        <dbReference type="Proteomes" id="UP001501411"/>
    </source>
</evidence>
<dbReference type="Proteomes" id="UP001501411">
    <property type="component" value="Unassembled WGS sequence"/>
</dbReference>
<proteinExistence type="predicted"/>
<feature type="compositionally biased region" description="Low complexity" evidence="1">
    <location>
        <begin position="23"/>
        <end position="62"/>
    </location>
</feature>
<dbReference type="EMBL" id="BAABIQ010000033">
    <property type="protein sequence ID" value="GAA4792791.1"/>
    <property type="molecule type" value="Genomic_DNA"/>
</dbReference>
<keyword evidence="3" id="KW-1185">Reference proteome</keyword>
<feature type="region of interest" description="Disordered" evidence="1">
    <location>
        <begin position="19"/>
        <end position="62"/>
    </location>
</feature>
<gene>
    <name evidence="2" type="ORF">GCM10023231_21220</name>
</gene>
<organism evidence="2 3">
    <name type="scientific">Olivibacter ginsenosidimutans</name>
    <dbReference type="NCBI Taxonomy" id="1176537"/>
    <lineage>
        <taxon>Bacteria</taxon>
        <taxon>Pseudomonadati</taxon>
        <taxon>Bacteroidota</taxon>
        <taxon>Sphingobacteriia</taxon>
        <taxon>Sphingobacteriales</taxon>
        <taxon>Sphingobacteriaceae</taxon>
        <taxon>Olivibacter</taxon>
    </lineage>
</organism>
<evidence type="ECO:0000256" key="1">
    <source>
        <dbReference type="SAM" id="MobiDB-lite"/>
    </source>
</evidence>
<sequence length="62" mass="6454">MKKLMFTAVIAAMVFAGCNNRQNGDNTDGMGAGDGTDTTGMYQEDTSTTTPVDTAIDTTAMP</sequence>
<dbReference type="RefSeq" id="WP_345231751.1">
    <property type="nucleotide sequence ID" value="NZ_BAABIQ010000033.1"/>
</dbReference>
<evidence type="ECO:0000313" key="2">
    <source>
        <dbReference type="EMBL" id="GAA4792791.1"/>
    </source>
</evidence>